<proteinExistence type="predicted"/>
<dbReference type="AlphaFoldDB" id="A0AAD8EC56"/>
<keyword evidence="3" id="KW-1185">Reference proteome</keyword>
<feature type="transmembrane region" description="Helical" evidence="1">
    <location>
        <begin position="84"/>
        <end position="114"/>
    </location>
</feature>
<reference evidence="2" key="1">
    <citation type="journal article" date="2023" name="IScience">
        <title>Live-bearing cockroach genome reveals convergent evolutionary mechanisms linked to viviparity in insects and beyond.</title>
        <authorList>
            <person name="Fouks B."/>
            <person name="Harrison M.C."/>
            <person name="Mikhailova A.A."/>
            <person name="Marchal E."/>
            <person name="English S."/>
            <person name="Carruthers M."/>
            <person name="Jennings E.C."/>
            <person name="Chiamaka E.L."/>
            <person name="Frigard R.A."/>
            <person name="Pippel M."/>
            <person name="Attardo G.M."/>
            <person name="Benoit J.B."/>
            <person name="Bornberg-Bauer E."/>
            <person name="Tobe S.S."/>
        </authorList>
    </citation>
    <scope>NUCLEOTIDE SEQUENCE</scope>
    <source>
        <strain evidence="2">Stay&amp;Tobe</strain>
    </source>
</reference>
<dbReference type="EMBL" id="JASPKZ010007405">
    <property type="protein sequence ID" value="KAJ9584444.1"/>
    <property type="molecule type" value="Genomic_DNA"/>
</dbReference>
<evidence type="ECO:0000313" key="2">
    <source>
        <dbReference type="EMBL" id="KAJ9584444.1"/>
    </source>
</evidence>
<evidence type="ECO:0000313" key="3">
    <source>
        <dbReference type="Proteomes" id="UP001233999"/>
    </source>
</evidence>
<comment type="caution">
    <text evidence="2">The sequence shown here is derived from an EMBL/GenBank/DDBJ whole genome shotgun (WGS) entry which is preliminary data.</text>
</comment>
<keyword evidence="1" id="KW-0472">Membrane</keyword>
<reference evidence="2" key="2">
    <citation type="submission" date="2023-05" db="EMBL/GenBank/DDBJ databases">
        <authorList>
            <person name="Fouks B."/>
        </authorList>
    </citation>
    <scope>NUCLEOTIDE SEQUENCE</scope>
    <source>
        <strain evidence="2">Stay&amp;Tobe</strain>
        <tissue evidence="2">Testes</tissue>
    </source>
</reference>
<gene>
    <name evidence="2" type="ORF">L9F63_021198</name>
</gene>
<protein>
    <submittedName>
        <fullName evidence="2">Uncharacterized protein</fullName>
    </submittedName>
</protein>
<keyword evidence="1" id="KW-1133">Transmembrane helix</keyword>
<dbReference type="Proteomes" id="UP001233999">
    <property type="component" value="Unassembled WGS sequence"/>
</dbReference>
<sequence length="134" mass="15352">MDESVDDVTLLNCTGVMMLQINPLRNLSSLWTLNRSEIVELLDLALDEVDNLQDPIRRTTIRDFISECLFPASRPYDLAWWQKLVWTVIFAAMLSVSTGGNIIVMWIVLGKYCINTKATRMLKHFLRSRSSSTV</sequence>
<evidence type="ECO:0000256" key="1">
    <source>
        <dbReference type="SAM" id="Phobius"/>
    </source>
</evidence>
<organism evidence="2 3">
    <name type="scientific">Diploptera punctata</name>
    <name type="common">Pacific beetle cockroach</name>
    <dbReference type="NCBI Taxonomy" id="6984"/>
    <lineage>
        <taxon>Eukaryota</taxon>
        <taxon>Metazoa</taxon>
        <taxon>Ecdysozoa</taxon>
        <taxon>Arthropoda</taxon>
        <taxon>Hexapoda</taxon>
        <taxon>Insecta</taxon>
        <taxon>Pterygota</taxon>
        <taxon>Neoptera</taxon>
        <taxon>Polyneoptera</taxon>
        <taxon>Dictyoptera</taxon>
        <taxon>Blattodea</taxon>
        <taxon>Blaberoidea</taxon>
        <taxon>Blaberidae</taxon>
        <taxon>Diplopterinae</taxon>
        <taxon>Diploptera</taxon>
    </lineage>
</organism>
<keyword evidence="1" id="KW-0812">Transmembrane</keyword>
<name>A0AAD8EC56_DIPPU</name>
<accession>A0AAD8EC56</accession>